<evidence type="ECO:0000256" key="2">
    <source>
        <dbReference type="ARBA" id="ARBA00004778"/>
    </source>
</evidence>
<evidence type="ECO:0000256" key="8">
    <source>
        <dbReference type="ARBA" id="ARBA00022840"/>
    </source>
</evidence>
<dbReference type="InterPro" id="IPR036117">
    <property type="entry name" value="DhaL_dom_sf"/>
</dbReference>
<comment type="similarity">
    <text evidence="3">Belongs to the dihydroxyacetone kinase (DAK) family.</text>
</comment>
<accession>A0AAI9U0T6</accession>
<feature type="domain" description="DhaL" evidence="11">
    <location>
        <begin position="286"/>
        <end position="481"/>
    </location>
</feature>
<gene>
    <name evidence="13" type="ORF">CMEL01_08884</name>
</gene>
<evidence type="ECO:0000259" key="11">
    <source>
        <dbReference type="PROSITE" id="PS51480"/>
    </source>
</evidence>
<evidence type="ECO:0000256" key="10">
    <source>
        <dbReference type="ARBA" id="ARBA00048898"/>
    </source>
</evidence>
<evidence type="ECO:0000256" key="9">
    <source>
        <dbReference type="ARBA" id="ARBA00047974"/>
    </source>
</evidence>
<dbReference type="GO" id="GO:0005524">
    <property type="term" value="F:ATP binding"/>
    <property type="evidence" value="ECO:0007669"/>
    <property type="project" value="UniProtKB-KW"/>
</dbReference>
<reference evidence="13 14" key="1">
    <citation type="submission" date="2016-10" db="EMBL/GenBank/DDBJ databases">
        <title>The genome sequence of Colletotrichum fioriniae PJ7.</title>
        <authorList>
            <person name="Baroncelli R."/>
        </authorList>
    </citation>
    <scope>NUCLEOTIDE SEQUENCE [LARGE SCALE GENOMIC DNA]</scope>
    <source>
        <strain evidence="13">Col 31</strain>
    </source>
</reference>
<evidence type="ECO:0000256" key="1">
    <source>
        <dbReference type="ARBA" id="ARBA00003264"/>
    </source>
</evidence>
<comment type="caution">
    <text evidence="13">The sequence shown here is derived from an EMBL/GenBank/DDBJ whole genome shotgun (WGS) entry which is preliminary data.</text>
</comment>
<evidence type="ECO:0000313" key="13">
    <source>
        <dbReference type="EMBL" id="KAK1449569.1"/>
    </source>
</evidence>
<evidence type="ECO:0000256" key="5">
    <source>
        <dbReference type="ARBA" id="ARBA00022741"/>
    </source>
</evidence>
<keyword evidence="5" id="KW-0547">Nucleotide-binding</keyword>
<evidence type="ECO:0000259" key="12">
    <source>
        <dbReference type="PROSITE" id="PS51481"/>
    </source>
</evidence>
<dbReference type="PROSITE" id="PS51480">
    <property type="entry name" value="DHAL"/>
    <property type="match status" value="1"/>
</dbReference>
<dbReference type="Pfam" id="PF02733">
    <property type="entry name" value="Dak1"/>
    <property type="match status" value="1"/>
</dbReference>
<dbReference type="GO" id="GO:0005829">
    <property type="term" value="C:cytosol"/>
    <property type="evidence" value="ECO:0007669"/>
    <property type="project" value="TreeGrafter"/>
</dbReference>
<dbReference type="EMBL" id="MLGG01000068">
    <property type="protein sequence ID" value="KAK1449569.1"/>
    <property type="molecule type" value="Genomic_DNA"/>
</dbReference>
<organism evidence="13 14">
    <name type="scientific">Colletotrichum melonis</name>
    <dbReference type="NCBI Taxonomy" id="1209925"/>
    <lineage>
        <taxon>Eukaryota</taxon>
        <taxon>Fungi</taxon>
        <taxon>Dikarya</taxon>
        <taxon>Ascomycota</taxon>
        <taxon>Pezizomycotina</taxon>
        <taxon>Sordariomycetes</taxon>
        <taxon>Hypocreomycetidae</taxon>
        <taxon>Glomerellales</taxon>
        <taxon>Glomerellaceae</taxon>
        <taxon>Colletotrichum</taxon>
        <taxon>Colletotrichum acutatum species complex</taxon>
    </lineage>
</organism>
<dbReference type="PROSITE" id="PS51481">
    <property type="entry name" value="DHAK"/>
    <property type="match status" value="1"/>
</dbReference>
<evidence type="ECO:0000256" key="6">
    <source>
        <dbReference type="ARBA" id="ARBA00022777"/>
    </source>
</evidence>
<comment type="function">
    <text evidence="1">Catalyzes both the phosphorylation of dihydroxyacetone and of glyceraldehyde.</text>
</comment>
<dbReference type="InterPro" id="IPR050861">
    <property type="entry name" value="Dihydroxyacetone_Kinase"/>
</dbReference>
<dbReference type="Gene3D" id="3.40.50.10440">
    <property type="entry name" value="Dihydroxyacetone kinase, domain 1"/>
    <property type="match status" value="1"/>
</dbReference>
<keyword evidence="14" id="KW-1185">Reference proteome</keyword>
<evidence type="ECO:0000313" key="14">
    <source>
        <dbReference type="Proteomes" id="UP001239795"/>
    </source>
</evidence>
<keyword evidence="7" id="KW-0319">Glycerol metabolism</keyword>
<keyword evidence="8" id="KW-0067">ATP-binding</keyword>
<dbReference type="SMART" id="SM01120">
    <property type="entry name" value="Dak2"/>
    <property type="match status" value="1"/>
</dbReference>
<evidence type="ECO:0000256" key="7">
    <source>
        <dbReference type="ARBA" id="ARBA00022798"/>
    </source>
</evidence>
<dbReference type="GO" id="GO:0050354">
    <property type="term" value="F:triokinase activity"/>
    <property type="evidence" value="ECO:0007669"/>
    <property type="project" value="UniProtKB-EC"/>
</dbReference>
<comment type="pathway">
    <text evidence="2">Polyol metabolism; glycerol fermentation; glycerone phosphate from glycerol (oxidative route): step 2/2.</text>
</comment>
<dbReference type="InterPro" id="IPR004006">
    <property type="entry name" value="DhaK_dom"/>
</dbReference>
<name>A0AAI9U0T6_9PEZI</name>
<dbReference type="Gene3D" id="1.25.40.340">
    <property type="match status" value="1"/>
</dbReference>
<comment type="catalytic activity">
    <reaction evidence="10">
        <text>dihydroxyacetone + ATP = dihydroxyacetone phosphate + ADP + H(+)</text>
        <dbReference type="Rhea" id="RHEA:15773"/>
        <dbReference type="ChEBI" id="CHEBI:15378"/>
        <dbReference type="ChEBI" id="CHEBI:16016"/>
        <dbReference type="ChEBI" id="CHEBI:30616"/>
        <dbReference type="ChEBI" id="CHEBI:57642"/>
        <dbReference type="ChEBI" id="CHEBI:456216"/>
        <dbReference type="EC" id="2.7.1.29"/>
    </reaction>
</comment>
<evidence type="ECO:0000256" key="3">
    <source>
        <dbReference type="ARBA" id="ARBA00008757"/>
    </source>
</evidence>
<keyword evidence="6 13" id="KW-0418">Kinase</keyword>
<dbReference type="GO" id="GO:0019563">
    <property type="term" value="P:glycerol catabolic process"/>
    <property type="evidence" value="ECO:0007669"/>
    <property type="project" value="TreeGrafter"/>
</dbReference>
<dbReference type="SUPFAM" id="SSF82549">
    <property type="entry name" value="DAK1/DegV-like"/>
    <property type="match status" value="1"/>
</dbReference>
<sequence length="492" mass="51642">MTVATITTPKTHTFVSDGQNALLNGINGLLSLHPSLRLDEKYKVIYRNAPDREARSTIISGADNVSIGRTRSALVSRRGLAGTILIHKIAGGASAAGLSLDDIATAAEFAMANMGTIGVGLDGCSASSQPDINSLIKNMLDNLLGDDQERNYISSRPCAGDHDVVLQINNLGGLSPLELLAITNLVIAQLDDSYQLKPTRVYCGTLLSALDCPGFSITLLSLPKIETFSSQILSWLDSATDAFGWPSKVSSSAWARGVPVTDRPADEVSTKTEPAREVPRITCDPVLFSAIIKSIHKSLVAAEPQITLNDTLLGDGDCGTTFGTSLSHGMVKIADLVSYSMGGTSGALYGVFVTALASGIIGTVGNNGLTITSLSAALLHALNALKKVTAAREGDRTMMDALIPFVQVLSSSSNHCKNGEVLTRVGDAVLAAKDGSEATSKLSSRFGRSTYVGVEDEDRSANEIPDPGAMGVVAIISGVYDVLQHHYRGQPV</sequence>
<dbReference type="GO" id="GO:0004371">
    <property type="term" value="F:glycerone kinase activity"/>
    <property type="evidence" value="ECO:0007669"/>
    <property type="project" value="UniProtKB-EC"/>
</dbReference>
<dbReference type="Pfam" id="PF02734">
    <property type="entry name" value="Dak2"/>
    <property type="match status" value="1"/>
</dbReference>
<dbReference type="PANTHER" id="PTHR28629:SF4">
    <property type="entry name" value="TRIOKINASE_FMN CYCLASE"/>
    <property type="match status" value="1"/>
</dbReference>
<keyword evidence="4" id="KW-0808">Transferase</keyword>
<dbReference type="AlphaFoldDB" id="A0AAI9U0T6"/>
<comment type="catalytic activity">
    <reaction evidence="9">
        <text>D-glyceraldehyde + ATP = D-glyceraldehyde 3-phosphate + ADP + H(+)</text>
        <dbReference type="Rhea" id="RHEA:13941"/>
        <dbReference type="ChEBI" id="CHEBI:15378"/>
        <dbReference type="ChEBI" id="CHEBI:17378"/>
        <dbReference type="ChEBI" id="CHEBI:30616"/>
        <dbReference type="ChEBI" id="CHEBI:59776"/>
        <dbReference type="ChEBI" id="CHEBI:456216"/>
        <dbReference type="EC" id="2.7.1.28"/>
    </reaction>
</comment>
<dbReference type="SUPFAM" id="SSF101473">
    <property type="entry name" value="DhaL-like"/>
    <property type="match status" value="1"/>
</dbReference>
<proteinExistence type="inferred from homology"/>
<dbReference type="Gene3D" id="3.30.1180.20">
    <property type="entry name" value="Dihydroxyacetone kinase, domain 2"/>
    <property type="match status" value="1"/>
</dbReference>
<dbReference type="InterPro" id="IPR004007">
    <property type="entry name" value="DhaL_dom"/>
</dbReference>
<protein>
    <submittedName>
        <fullName evidence="13">Dihydroxyacetone kinase</fullName>
    </submittedName>
</protein>
<evidence type="ECO:0000256" key="4">
    <source>
        <dbReference type="ARBA" id="ARBA00022679"/>
    </source>
</evidence>
<dbReference type="Proteomes" id="UP001239795">
    <property type="component" value="Unassembled WGS sequence"/>
</dbReference>
<dbReference type="PANTHER" id="PTHR28629">
    <property type="entry name" value="TRIOKINASE/FMN CYCLASE"/>
    <property type="match status" value="1"/>
</dbReference>
<feature type="domain" description="DhaK" evidence="12">
    <location>
        <begin position="1"/>
        <end position="245"/>
    </location>
</feature>